<organism evidence="1 2">
    <name type="scientific">Caballeronia novacaledonica</name>
    <dbReference type="NCBI Taxonomy" id="1544861"/>
    <lineage>
        <taxon>Bacteria</taxon>
        <taxon>Pseudomonadati</taxon>
        <taxon>Pseudomonadota</taxon>
        <taxon>Betaproteobacteria</taxon>
        <taxon>Burkholderiales</taxon>
        <taxon>Burkholderiaceae</taxon>
        <taxon>Caballeronia</taxon>
    </lineage>
</organism>
<keyword evidence="2" id="KW-1185">Reference proteome</keyword>
<evidence type="ECO:0000313" key="1">
    <source>
        <dbReference type="EMBL" id="SPB18617.1"/>
    </source>
</evidence>
<reference evidence="2" key="1">
    <citation type="submission" date="2018-01" db="EMBL/GenBank/DDBJ databases">
        <authorList>
            <person name="Peeters C."/>
        </authorList>
    </citation>
    <scope>NUCLEOTIDE SEQUENCE [LARGE SCALE GENOMIC DNA]</scope>
</reference>
<dbReference type="RefSeq" id="WP_106858061.1">
    <property type="nucleotide sequence ID" value="NZ_OGTP01000034.1"/>
</dbReference>
<proteinExistence type="predicted"/>
<gene>
    <name evidence="1" type="ORF">NOV72_05817</name>
</gene>
<dbReference type="AlphaFoldDB" id="A0A2U3IEH5"/>
<sequence length="66" mass="6542">MLVALADGAALYMSGCEFGGPAPHALLALVKGDSVALAGPLAIGVYQPDDVAPPRPSIAVTIQAVL</sequence>
<dbReference type="EMBL" id="OGTP01000034">
    <property type="protein sequence ID" value="SPB18617.1"/>
    <property type="molecule type" value="Genomic_DNA"/>
</dbReference>
<evidence type="ECO:0000313" key="2">
    <source>
        <dbReference type="Proteomes" id="UP000238169"/>
    </source>
</evidence>
<accession>A0A2U3IEH5</accession>
<protein>
    <submittedName>
        <fullName evidence="1">Uncharacterized protein</fullName>
    </submittedName>
</protein>
<dbReference type="Proteomes" id="UP000238169">
    <property type="component" value="Unassembled WGS sequence"/>
</dbReference>
<name>A0A2U3IEH5_9BURK</name>